<evidence type="ECO:0000256" key="1">
    <source>
        <dbReference type="SAM" id="MobiDB-lite"/>
    </source>
</evidence>
<feature type="compositionally biased region" description="Polar residues" evidence="1">
    <location>
        <begin position="62"/>
        <end position="77"/>
    </location>
</feature>
<keyword evidence="3" id="KW-1185">Reference proteome</keyword>
<dbReference type="EMBL" id="CP053418">
    <property type="protein sequence ID" value="QJW84253.1"/>
    <property type="molecule type" value="Genomic_DNA"/>
</dbReference>
<evidence type="ECO:0000313" key="2">
    <source>
        <dbReference type="EMBL" id="QJW84253.1"/>
    </source>
</evidence>
<sequence>MAVGLPKAEPLAAAGAGAGSLTGAASRSGAGAAVADPLAMAGGGAPSVEVGGASGDVPGATRTISLPRPTSCSGRGTSTGVLLLLPEEAPRRAVFVAGTLYTCVPGTVSAARALSSGRGNAGTRSGPLITTGESGVTIGAPEATPAPLPAPASRNPGR</sequence>
<proteinExistence type="predicted"/>
<accession>A0ABX6P2H1</accession>
<feature type="region of interest" description="Disordered" evidence="1">
    <location>
        <begin position="113"/>
        <end position="158"/>
    </location>
</feature>
<dbReference type="Proteomes" id="UP000500826">
    <property type="component" value="Chromosome"/>
</dbReference>
<protein>
    <submittedName>
        <fullName evidence="2">Uncharacterized protein</fullName>
    </submittedName>
</protein>
<reference evidence="2 3" key="1">
    <citation type="submission" date="2020-05" db="EMBL/GenBank/DDBJ databases">
        <title>Ramlibacter rhizophilus sp. nov., isolated from rhizosphere soil of national flower Mugunghwa from South Korea.</title>
        <authorList>
            <person name="Zheng-Fei Y."/>
            <person name="Huan T."/>
        </authorList>
    </citation>
    <scope>NUCLEOTIDE SEQUENCE [LARGE SCALE GENOMIC DNA]</scope>
    <source>
        <strain evidence="2 3">H242</strain>
    </source>
</reference>
<organism evidence="2 3">
    <name type="scientific">Ramlibacter terrae</name>
    <dbReference type="NCBI Taxonomy" id="2732511"/>
    <lineage>
        <taxon>Bacteria</taxon>
        <taxon>Pseudomonadati</taxon>
        <taxon>Pseudomonadota</taxon>
        <taxon>Betaproteobacteria</taxon>
        <taxon>Burkholderiales</taxon>
        <taxon>Comamonadaceae</taxon>
        <taxon>Ramlibacter</taxon>
    </lineage>
</organism>
<reference evidence="2 3" key="2">
    <citation type="submission" date="2020-05" db="EMBL/GenBank/DDBJ databases">
        <authorList>
            <person name="Khan S.A."/>
            <person name="Jeon C.O."/>
            <person name="Chun B.H."/>
        </authorList>
    </citation>
    <scope>NUCLEOTIDE SEQUENCE [LARGE SCALE GENOMIC DNA]</scope>
    <source>
        <strain evidence="2 3">H242</strain>
    </source>
</reference>
<name>A0ABX6P2H1_9BURK</name>
<evidence type="ECO:0000313" key="3">
    <source>
        <dbReference type="Proteomes" id="UP000500826"/>
    </source>
</evidence>
<feature type="region of interest" description="Disordered" evidence="1">
    <location>
        <begin position="50"/>
        <end position="77"/>
    </location>
</feature>
<gene>
    <name evidence="2" type="ORF">HK414_11595</name>
</gene>